<comment type="caution">
    <text evidence="5">The sequence shown here is derived from an EMBL/GenBank/DDBJ whole genome shotgun (WGS) entry which is preliminary data.</text>
</comment>
<dbReference type="Pfam" id="PF12796">
    <property type="entry name" value="Ank_2"/>
    <property type="match status" value="3"/>
</dbReference>
<dbReference type="PROSITE" id="PS50297">
    <property type="entry name" value="ANK_REP_REGION"/>
    <property type="match status" value="7"/>
</dbReference>
<dbReference type="InterPro" id="IPR002110">
    <property type="entry name" value="Ankyrin_rpt"/>
</dbReference>
<evidence type="ECO:0000256" key="1">
    <source>
        <dbReference type="ARBA" id="ARBA00012210"/>
    </source>
</evidence>
<feature type="repeat" description="ANK" evidence="4">
    <location>
        <begin position="169"/>
        <end position="201"/>
    </location>
</feature>
<evidence type="ECO:0000256" key="4">
    <source>
        <dbReference type="PROSITE-ProRule" id="PRU00023"/>
    </source>
</evidence>
<dbReference type="PROSITE" id="PS50088">
    <property type="entry name" value="ANK_REPEAT"/>
    <property type="match status" value="7"/>
</dbReference>
<feature type="repeat" description="ANK" evidence="4">
    <location>
        <begin position="102"/>
        <end position="134"/>
    </location>
</feature>
<protein>
    <recommendedName>
        <fullName evidence="1">protein S-acyltransferase</fullName>
        <ecNumber evidence="1">2.3.1.225</ecNumber>
    </recommendedName>
</protein>
<keyword evidence="2" id="KW-0677">Repeat</keyword>
<sequence length="294" mass="31785">MAVPPLDEVPYKTVDFDPNPVVPKDVTHVDFRDDTGRTALSFAAQAGDVEAIHKLFDRQADVELADTDGHTPLLWAAREGHEEAIKCLVDHGARIEVKDEPYGRTALSWAAANGHTGVTRVLLLKGADVNAADDMNHTPLSLAASTTNEDLLQLLLDANPDLETIDHETLRTPLHWATFKNRPANVELLLKYGAYIEATATGFKSALYVASANGYLDVVQLLLKKGADTKASDPIMHQAPLSVASEFGHEDVVRVLLAHGAEVDAEGCKGITARDPAVKKGHTEITKLLETHQG</sequence>
<evidence type="ECO:0000256" key="3">
    <source>
        <dbReference type="ARBA" id="ARBA00023043"/>
    </source>
</evidence>
<gene>
    <name evidence="5" type="ORF">FTJAE_2309</name>
</gene>
<keyword evidence="3 4" id="KW-0040">ANK repeat</keyword>
<name>A0A8H5S4R3_9HYPO</name>
<feature type="repeat" description="ANK" evidence="4">
    <location>
        <begin position="236"/>
        <end position="268"/>
    </location>
</feature>
<feature type="repeat" description="ANK" evidence="4">
    <location>
        <begin position="68"/>
        <end position="100"/>
    </location>
</feature>
<dbReference type="InterPro" id="IPR036770">
    <property type="entry name" value="Ankyrin_rpt-contain_sf"/>
</dbReference>
<dbReference type="RefSeq" id="XP_037210561.1">
    <property type="nucleotide sequence ID" value="XM_037348490.1"/>
</dbReference>
<dbReference type="PANTHER" id="PTHR24161:SF85">
    <property type="entry name" value="PALMITOYLTRANSFERASE HIP14"/>
    <property type="match status" value="1"/>
</dbReference>
<proteinExistence type="predicted"/>
<dbReference type="Proteomes" id="UP000530670">
    <property type="component" value="Unassembled WGS sequence"/>
</dbReference>
<dbReference type="GeneID" id="59300760"/>
<organism evidence="5 6">
    <name type="scientific">Fusarium tjaetaba</name>
    <dbReference type="NCBI Taxonomy" id="1567544"/>
    <lineage>
        <taxon>Eukaryota</taxon>
        <taxon>Fungi</taxon>
        <taxon>Dikarya</taxon>
        <taxon>Ascomycota</taxon>
        <taxon>Pezizomycotina</taxon>
        <taxon>Sordariomycetes</taxon>
        <taxon>Hypocreomycetidae</taxon>
        <taxon>Hypocreales</taxon>
        <taxon>Nectriaceae</taxon>
        <taxon>Fusarium</taxon>
        <taxon>Fusarium fujikuroi species complex</taxon>
    </lineage>
</organism>
<feature type="repeat" description="ANK" evidence="4">
    <location>
        <begin position="35"/>
        <end position="67"/>
    </location>
</feature>
<dbReference type="PANTHER" id="PTHR24161">
    <property type="entry name" value="ANK_REP_REGION DOMAIN-CONTAINING PROTEIN-RELATED"/>
    <property type="match status" value="1"/>
</dbReference>
<dbReference type="PRINTS" id="PR01415">
    <property type="entry name" value="ANKYRIN"/>
</dbReference>
<dbReference type="Gene3D" id="1.25.40.20">
    <property type="entry name" value="Ankyrin repeat-containing domain"/>
    <property type="match status" value="3"/>
</dbReference>
<dbReference type="EMBL" id="JAAQRI010000041">
    <property type="protein sequence ID" value="KAF5645879.1"/>
    <property type="molecule type" value="Genomic_DNA"/>
</dbReference>
<evidence type="ECO:0000256" key="2">
    <source>
        <dbReference type="ARBA" id="ARBA00022737"/>
    </source>
</evidence>
<feature type="repeat" description="ANK" evidence="4">
    <location>
        <begin position="135"/>
        <end position="167"/>
    </location>
</feature>
<dbReference type="EC" id="2.3.1.225" evidence="1"/>
<dbReference type="SUPFAM" id="SSF48403">
    <property type="entry name" value="Ankyrin repeat"/>
    <property type="match status" value="1"/>
</dbReference>
<evidence type="ECO:0000313" key="5">
    <source>
        <dbReference type="EMBL" id="KAF5645879.1"/>
    </source>
</evidence>
<dbReference type="SMART" id="SM00248">
    <property type="entry name" value="ANK"/>
    <property type="match status" value="7"/>
</dbReference>
<dbReference type="AlphaFoldDB" id="A0A8H5S4R3"/>
<evidence type="ECO:0000313" key="6">
    <source>
        <dbReference type="Proteomes" id="UP000530670"/>
    </source>
</evidence>
<feature type="repeat" description="ANK" evidence="4">
    <location>
        <begin position="202"/>
        <end position="234"/>
    </location>
</feature>
<accession>A0A8H5S4R3</accession>
<reference evidence="5 6" key="1">
    <citation type="submission" date="2020-05" db="EMBL/GenBank/DDBJ databases">
        <title>Identification and distribution of gene clusters putatively required for synthesis of sphingolipid metabolism inhibitors in phylogenetically diverse species of the filamentous fungus Fusarium.</title>
        <authorList>
            <person name="Kim H.-S."/>
            <person name="Busman M."/>
            <person name="Brown D.W."/>
            <person name="Divon H."/>
            <person name="Uhlig S."/>
            <person name="Proctor R.H."/>
        </authorList>
    </citation>
    <scope>NUCLEOTIDE SEQUENCE [LARGE SCALE GENOMIC DNA]</scope>
    <source>
        <strain evidence="5 6">NRRL 66243</strain>
    </source>
</reference>
<dbReference type="OrthoDB" id="20872at2759"/>
<dbReference type="GO" id="GO:0019706">
    <property type="term" value="F:protein-cysteine S-palmitoyltransferase activity"/>
    <property type="evidence" value="ECO:0007669"/>
    <property type="project" value="UniProtKB-EC"/>
</dbReference>
<keyword evidence="6" id="KW-1185">Reference proteome</keyword>